<comment type="caution">
    <text evidence="2">The sequence shown here is derived from an EMBL/GenBank/DDBJ whole genome shotgun (WGS) entry which is preliminary data.</text>
</comment>
<feature type="signal peptide" evidence="1">
    <location>
        <begin position="1"/>
        <end position="20"/>
    </location>
</feature>
<dbReference type="EMBL" id="PJZF01000027">
    <property type="protein sequence ID" value="PLR31135.1"/>
    <property type="molecule type" value="Genomic_DNA"/>
</dbReference>
<organism evidence="2 3">
    <name type="scientific">Chimaeribacter californicus</name>
    <dbReference type="NCBI Taxonomy" id="2060067"/>
    <lineage>
        <taxon>Bacteria</taxon>
        <taxon>Pseudomonadati</taxon>
        <taxon>Pseudomonadota</taxon>
        <taxon>Gammaproteobacteria</taxon>
        <taxon>Enterobacterales</taxon>
        <taxon>Yersiniaceae</taxon>
        <taxon>Chimaeribacter</taxon>
    </lineage>
</organism>
<evidence type="ECO:0000313" key="2">
    <source>
        <dbReference type="EMBL" id="PLR31135.1"/>
    </source>
</evidence>
<reference evidence="2 3" key="1">
    <citation type="submission" date="2017-12" db="EMBL/GenBank/DDBJ databases">
        <title>Characterization of six clinical isolates of Enterochimera gen. nov., a novel genus of the Yersiniaciae family and the three species Enterochimera arupensis sp. nov., Enterochimera coloradensis sp. nov, and Enterochimera californica sp. nov.</title>
        <authorList>
            <person name="Rossi A."/>
            <person name="Fisher M."/>
        </authorList>
    </citation>
    <scope>NUCLEOTIDE SEQUENCE [LARGE SCALE GENOMIC DNA]</scope>
    <source>
        <strain evidence="3">2015-Iso6</strain>
    </source>
</reference>
<accession>A0A2N5DVM7</accession>
<dbReference type="Proteomes" id="UP000234240">
    <property type="component" value="Unassembled WGS sequence"/>
</dbReference>
<feature type="chain" id="PRO_5014697859" evidence="1">
    <location>
        <begin position="21"/>
        <end position="696"/>
    </location>
</feature>
<keyword evidence="3" id="KW-1185">Reference proteome</keyword>
<keyword evidence="1" id="KW-0732">Signal</keyword>
<dbReference type="AlphaFoldDB" id="A0A2N5DVM7"/>
<protein>
    <submittedName>
        <fullName evidence="2">YjbH domain-containing protein</fullName>
    </submittedName>
</protein>
<name>A0A2N5DVM7_9GAMM</name>
<evidence type="ECO:0000313" key="3">
    <source>
        <dbReference type="Proteomes" id="UP000234240"/>
    </source>
</evidence>
<proteinExistence type="predicted"/>
<gene>
    <name evidence="2" type="ORF">CYR55_21265</name>
</gene>
<evidence type="ECO:0000256" key="1">
    <source>
        <dbReference type="SAM" id="SignalP"/>
    </source>
</evidence>
<dbReference type="OrthoDB" id="19542at2"/>
<sequence length="696" mass="77977">MKRSYVISALAMAVAAGAQASPYTEPLGPSQGDFGGVGLMQVPTGRMAKEGEFSLNLRHNDQYRFYSLAVQPFPWLEATIRYTDVRTRKYSSDEAFSGDQTYKDKGVDLKLRLWEEGYWLPETSVGIRDFGGTGLFDSEFIAASKAWGPLDFTLGLGWGYLGNSGNVKNPFCEAKASYCYRNNVQGDAGEFNGKNFFHGPASLFGGIEYQTPWQPLRLKVEYEGNDYQGDFAGTIKQDSKVNVGAVYRMTDWADVNLSWERGNTLMAGVTLRTNFNELSQRHIDPPPQPYQPQPQDAILDHQVIGGQLAALQDNAGYTAPHIQVKDGTLYMTGAQNRYRDNNAAIERANRILINRLPDGVDTLNVTDTSMNMPISSTVTSVESLKQQLEGYPLGQEKPLLQHRADPHLPERAEQGYYVEKSTFSAGLAPVLNQSIGGPEDFYMYQVGIQGNADWWMTEHLLASGSLFLNLFNNYDKFNYKGPPADSTLPRVRTRIREYVDNNDLYLNNAQLTYMDRLGDGWYGQIYGGYLEQMYGGVGAEVLYRPLDSRWAFGVDGNYVKQRDWDSPLHFTNYKTQTGNLTAYWQPRFLDGVLVKASVGQYLAKDKGATLDVSKRFDSGVIVGAFATKTNVSAEEYGEGEFTKGFYVSVPLDILTVQPSRTRAQINWVPLTRDGGQMLGRKYQLYNITDSRSPYFN</sequence>
<dbReference type="RefSeq" id="WP_101818343.1">
    <property type="nucleotide sequence ID" value="NZ_PJZF01000027.1"/>
</dbReference>
<dbReference type="Pfam" id="PF06082">
    <property type="entry name" value="YjbH"/>
    <property type="match status" value="1"/>
</dbReference>
<dbReference type="InterPro" id="IPR010344">
    <property type="entry name" value="YbjH"/>
</dbReference>